<dbReference type="PRINTS" id="PR00368">
    <property type="entry name" value="FADPNR"/>
</dbReference>
<dbReference type="Proteomes" id="UP001055171">
    <property type="component" value="Plasmid unnamed2"/>
</dbReference>
<organism evidence="3 4">
    <name type="scientific">Mycobacterium lentiflavum</name>
    <dbReference type="NCBI Taxonomy" id="141349"/>
    <lineage>
        <taxon>Bacteria</taxon>
        <taxon>Bacillati</taxon>
        <taxon>Actinomycetota</taxon>
        <taxon>Actinomycetes</taxon>
        <taxon>Mycobacteriales</taxon>
        <taxon>Mycobacteriaceae</taxon>
        <taxon>Mycobacterium</taxon>
        <taxon>Mycobacterium simiae complex</taxon>
    </lineage>
</organism>
<dbReference type="Pfam" id="PF07992">
    <property type="entry name" value="Pyr_redox_2"/>
    <property type="match status" value="1"/>
</dbReference>
<dbReference type="InterPro" id="IPR036188">
    <property type="entry name" value="FAD/NAD-bd_sf"/>
</dbReference>
<accession>A0ABY3V193</accession>
<dbReference type="RefSeq" id="WP_042910276.1">
    <property type="nucleotide sequence ID" value="NZ_CP092425.2"/>
</dbReference>
<protein>
    <submittedName>
        <fullName evidence="3">NAD(P)/FAD-dependent oxidoreductase</fullName>
    </submittedName>
</protein>
<evidence type="ECO:0000256" key="1">
    <source>
        <dbReference type="SAM" id="MobiDB-lite"/>
    </source>
</evidence>
<evidence type="ECO:0000313" key="3">
    <source>
        <dbReference type="EMBL" id="ULP45594.1"/>
    </source>
</evidence>
<proteinExistence type="predicted"/>
<feature type="domain" description="FAD/NAD(P)-binding" evidence="2">
    <location>
        <begin position="4"/>
        <end position="293"/>
    </location>
</feature>
<dbReference type="EMBL" id="CP092425">
    <property type="protein sequence ID" value="ULP45594.1"/>
    <property type="molecule type" value="Genomic_DNA"/>
</dbReference>
<keyword evidence="3" id="KW-0614">Plasmid</keyword>
<gene>
    <name evidence="3" type="ORF">MJO58_28530</name>
</gene>
<dbReference type="InterPro" id="IPR052541">
    <property type="entry name" value="SQRD"/>
</dbReference>
<evidence type="ECO:0000313" key="4">
    <source>
        <dbReference type="Proteomes" id="UP001055171"/>
    </source>
</evidence>
<feature type="region of interest" description="Disordered" evidence="1">
    <location>
        <begin position="363"/>
        <end position="393"/>
    </location>
</feature>
<reference evidence="3" key="1">
    <citation type="submission" date="2022-08" db="EMBL/GenBank/DDBJ databases">
        <title>Complete genome sequence of 14 non-tuberculosis mycobacteria type-strains.</title>
        <authorList>
            <person name="Igarashi Y."/>
            <person name="Osugi A."/>
            <person name="Mitarai S."/>
        </authorList>
    </citation>
    <scope>NUCLEOTIDE SEQUENCE</scope>
    <source>
        <strain evidence="3">ATCC 51985</strain>
    </source>
</reference>
<dbReference type="InterPro" id="IPR023753">
    <property type="entry name" value="FAD/NAD-binding_dom"/>
</dbReference>
<name>A0ABY3V193_MYCLN</name>
<dbReference type="PRINTS" id="PR00469">
    <property type="entry name" value="PNDRDTASEII"/>
</dbReference>
<sequence length="393" mass="41827">MTKKLVVLGAGIGGLTVIKELTESGVSLDDLDITVVDEDFSHFLGFTLPWVMRGWRNADSVPIRPSDSTLAGVRRVTGTVRAIDPATRSVTLADGSDIAFDALIIATGARNAIDNVPGLRDATQRGVAVHYYSTDAAAHAHEALQTFSGGKLVFLVTSQPYRCPVAPYEGAMLAADLLRDKGSREHANISVYSPEKQPMPSAGPFAGPELVALLNANDIEFFGEHAVADIDADARQIHFHNGANADFDLLVFIPPHEPAVTLDGPGWIEVDATTMQTQHPGVFAIGDTTVTTSPSGRSLPKAAIFAKNGAKAAALNALHYLGITDTDTALSGEGYCYLDTGGGASALGKGNFFALPHPAIHLSPPSEQLHHDKQDEERDWRAIWEHQPSKPGD</sequence>
<dbReference type="PANTHER" id="PTHR43755:SF1">
    <property type="entry name" value="FAD-DEPENDENT PYRIDINE NUCLEOTIDE-DISULPHIDE OXIDOREDUCTASE"/>
    <property type="match status" value="1"/>
</dbReference>
<dbReference type="SUPFAM" id="SSF51905">
    <property type="entry name" value="FAD/NAD(P)-binding domain"/>
    <property type="match status" value="2"/>
</dbReference>
<feature type="compositionally biased region" description="Basic and acidic residues" evidence="1">
    <location>
        <begin position="368"/>
        <end position="393"/>
    </location>
</feature>
<geneLocation type="plasmid" evidence="3 4">
    <name>unnamed2</name>
</geneLocation>
<keyword evidence="4" id="KW-1185">Reference proteome</keyword>
<evidence type="ECO:0000259" key="2">
    <source>
        <dbReference type="Pfam" id="PF07992"/>
    </source>
</evidence>
<dbReference type="PANTHER" id="PTHR43755">
    <property type="match status" value="1"/>
</dbReference>
<dbReference type="Gene3D" id="3.50.50.100">
    <property type="match status" value="1"/>
</dbReference>